<protein>
    <submittedName>
        <fullName evidence="2">Uncharacterized protein</fullName>
    </submittedName>
</protein>
<keyword evidence="1" id="KW-0812">Transmembrane</keyword>
<dbReference type="RefSeq" id="WP_194504999.1">
    <property type="nucleotide sequence ID" value="NZ_JADIVZ010000014.1"/>
</dbReference>
<keyword evidence="1" id="KW-0472">Membrane</keyword>
<proteinExistence type="predicted"/>
<evidence type="ECO:0000313" key="2">
    <source>
        <dbReference type="EMBL" id="MBF4163745.1"/>
    </source>
</evidence>
<keyword evidence="3" id="KW-1185">Reference proteome</keyword>
<keyword evidence="1" id="KW-1133">Transmembrane helix</keyword>
<evidence type="ECO:0000256" key="1">
    <source>
        <dbReference type="SAM" id="Phobius"/>
    </source>
</evidence>
<dbReference type="AlphaFoldDB" id="A0A930Y7S7"/>
<gene>
    <name evidence="2" type="ORF">ISG29_18870</name>
</gene>
<dbReference type="Proteomes" id="UP000656804">
    <property type="component" value="Unassembled WGS sequence"/>
</dbReference>
<reference evidence="2" key="1">
    <citation type="submission" date="2020-11" db="EMBL/GenBank/DDBJ databases">
        <title>Nocardioides sp. CBS4Y-1, whole genome shotgun sequence.</title>
        <authorList>
            <person name="Tuo L."/>
        </authorList>
    </citation>
    <scope>NUCLEOTIDE SEQUENCE</scope>
    <source>
        <strain evidence="2">CBS4Y-1</strain>
    </source>
</reference>
<feature type="transmembrane region" description="Helical" evidence="1">
    <location>
        <begin position="21"/>
        <end position="44"/>
    </location>
</feature>
<name>A0A930Y7S7_9ACTN</name>
<accession>A0A930Y7S7</accession>
<comment type="caution">
    <text evidence="2">The sequence shown here is derived from an EMBL/GenBank/DDBJ whole genome shotgun (WGS) entry which is preliminary data.</text>
</comment>
<feature type="transmembrane region" description="Helical" evidence="1">
    <location>
        <begin position="50"/>
        <end position="69"/>
    </location>
</feature>
<dbReference type="EMBL" id="JADIVZ010000014">
    <property type="protein sequence ID" value="MBF4163745.1"/>
    <property type="molecule type" value="Genomic_DNA"/>
</dbReference>
<organism evidence="2 3">
    <name type="scientific">Nocardioides acrostichi</name>
    <dbReference type="NCBI Taxonomy" id="2784339"/>
    <lineage>
        <taxon>Bacteria</taxon>
        <taxon>Bacillati</taxon>
        <taxon>Actinomycetota</taxon>
        <taxon>Actinomycetes</taxon>
        <taxon>Propionibacteriales</taxon>
        <taxon>Nocardioidaceae</taxon>
        <taxon>Nocardioides</taxon>
    </lineage>
</organism>
<evidence type="ECO:0000313" key="3">
    <source>
        <dbReference type="Proteomes" id="UP000656804"/>
    </source>
</evidence>
<sequence>MNDPQLPPTTLYRLDPRAAAGVMGPALVLLAVVVLAVTLAVAATGGPPDLIIVVVALGLIGIFTLGWWLRARAWVLRVDDDGYTVRLIRKAGVKHAAWSEVQELATASPREIPVVVLHLVDGGTTTIPVQILATDREQFVRDLGARLNASQRRPR</sequence>